<keyword evidence="2" id="KW-1185">Reference proteome</keyword>
<dbReference type="Gene3D" id="3.40.30.10">
    <property type="entry name" value="Glutaredoxin"/>
    <property type="match status" value="1"/>
</dbReference>
<proteinExistence type="predicted"/>
<dbReference type="Pfam" id="PF05768">
    <property type="entry name" value="Glrx-like"/>
    <property type="match status" value="1"/>
</dbReference>
<evidence type="ECO:0000313" key="2">
    <source>
        <dbReference type="Proteomes" id="UP000253940"/>
    </source>
</evidence>
<name>A0A345P650_9GAMM</name>
<organism evidence="1 2">
    <name type="scientific">Aquirhabdus parva</name>
    <dbReference type="NCBI Taxonomy" id="2283318"/>
    <lineage>
        <taxon>Bacteria</taxon>
        <taxon>Pseudomonadati</taxon>
        <taxon>Pseudomonadota</taxon>
        <taxon>Gammaproteobacteria</taxon>
        <taxon>Moraxellales</taxon>
        <taxon>Moraxellaceae</taxon>
        <taxon>Aquirhabdus</taxon>
    </lineage>
</organism>
<dbReference type="EMBL" id="CP031222">
    <property type="protein sequence ID" value="AXI02759.1"/>
    <property type="molecule type" value="Genomic_DNA"/>
</dbReference>
<dbReference type="KEGG" id="mbah:HYN46_07880"/>
<evidence type="ECO:0000313" key="1">
    <source>
        <dbReference type="EMBL" id="AXI02759.1"/>
    </source>
</evidence>
<dbReference type="AlphaFoldDB" id="A0A345P650"/>
<dbReference type="SUPFAM" id="SSF52833">
    <property type="entry name" value="Thioredoxin-like"/>
    <property type="match status" value="1"/>
</dbReference>
<dbReference type="InterPro" id="IPR036249">
    <property type="entry name" value="Thioredoxin-like_sf"/>
</dbReference>
<dbReference type="InterPro" id="IPR008554">
    <property type="entry name" value="Glutaredoxin-like"/>
</dbReference>
<reference evidence="1 2" key="1">
    <citation type="submission" date="2018-07" db="EMBL/GenBank/DDBJ databases">
        <title>Genome sequencing of Moraxellaceae gen. HYN0046.</title>
        <authorList>
            <person name="Kim M."/>
            <person name="Yi H."/>
        </authorList>
    </citation>
    <scope>NUCLEOTIDE SEQUENCE [LARGE SCALE GENOMIC DNA]</scope>
    <source>
        <strain evidence="1 2">HYN0046</strain>
    </source>
</reference>
<accession>A0A345P650</accession>
<dbReference type="RefSeq" id="WP_114898869.1">
    <property type="nucleotide sequence ID" value="NZ_CP031222.1"/>
</dbReference>
<dbReference type="OrthoDB" id="8537427at2"/>
<protein>
    <submittedName>
        <fullName evidence="1">Glutaredoxin family protein</fullName>
    </submittedName>
</protein>
<dbReference type="Proteomes" id="UP000253940">
    <property type="component" value="Chromosome"/>
</dbReference>
<sequence length="94" mass="11147">MTWILYATQGCHLCENATLLLQQLAMARFVDWYHQDIIDLAQEETERLGLFIPVLKIKHEEHHWPFSLVELIQWHQEQHQTAVQIPSEILKSTD</sequence>
<gene>
    <name evidence="1" type="ORF">HYN46_07880</name>
</gene>